<organism evidence="2 3">
    <name type="scientific">Portunus trituberculatus</name>
    <name type="common">Swimming crab</name>
    <name type="synonym">Neptunus trituberculatus</name>
    <dbReference type="NCBI Taxonomy" id="210409"/>
    <lineage>
        <taxon>Eukaryota</taxon>
        <taxon>Metazoa</taxon>
        <taxon>Ecdysozoa</taxon>
        <taxon>Arthropoda</taxon>
        <taxon>Crustacea</taxon>
        <taxon>Multicrustacea</taxon>
        <taxon>Malacostraca</taxon>
        <taxon>Eumalacostraca</taxon>
        <taxon>Eucarida</taxon>
        <taxon>Decapoda</taxon>
        <taxon>Pleocyemata</taxon>
        <taxon>Brachyura</taxon>
        <taxon>Eubrachyura</taxon>
        <taxon>Portunoidea</taxon>
        <taxon>Portunidae</taxon>
        <taxon>Portuninae</taxon>
        <taxon>Portunus</taxon>
    </lineage>
</organism>
<dbReference type="EMBL" id="VSRR010000013">
    <property type="protein sequence ID" value="MPC07977.1"/>
    <property type="molecule type" value="Genomic_DNA"/>
</dbReference>
<protein>
    <submittedName>
        <fullName evidence="2">Uncharacterized protein</fullName>
    </submittedName>
</protein>
<feature type="compositionally biased region" description="Basic and acidic residues" evidence="1">
    <location>
        <begin position="44"/>
        <end position="62"/>
    </location>
</feature>
<sequence length="280" mass="31121">MRDRVSAASGSNERGSERARCKCICQADLQDLTYQLPNQVSRPSPDDVRGEGIPEERGRRCDSSSSALLSSSALSSPSSHSSGSLLIRESSERVRGEFTRVRRISLEVLVAPVLYTADDNLSPASSRELGPLTLYFLTTTRPLFQLHNYCDSTLFVGLPVQSILFPDANSVFQIFVSQFKNPFNPFISTPVKYSKNFIFSLTVRLLVYHLRVHLHSLAITRCLVSLSPPPTCVTLDSSPAISWHVTRGYLSTRRTQHLRPFASPSPEETLLRGSLTEYAV</sequence>
<comment type="caution">
    <text evidence="2">The sequence shown here is derived from an EMBL/GenBank/DDBJ whole genome shotgun (WGS) entry which is preliminary data.</text>
</comment>
<dbReference type="AlphaFoldDB" id="A0A5B7CEZ4"/>
<name>A0A5B7CEZ4_PORTR</name>
<evidence type="ECO:0000313" key="2">
    <source>
        <dbReference type="EMBL" id="MPC07977.1"/>
    </source>
</evidence>
<gene>
    <name evidence="2" type="ORF">E2C01_000546</name>
</gene>
<proteinExistence type="predicted"/>
<evidence type="ECO:0000256" key="1">
    <source>
        <dbReference type="SAM" id="MobiDB-lite"/>
    </source>
</evidence>
<dbReference type="Proteomes" id="UP000324222">
    <property type="component" value="Unassembled WGS sequence"/>
</dbReference>
<feature type="compositionally biased region" description="Low complexity" evidence="1">
    <location>
        <begin position="63"/>
        <end position="86"/>
    </location>
</feature>
<evidence type="ECO:0000313" key="3">
    <source>
        <dbReference type="Proteomes" id="UP000324222"/>
    </source>
</evidence>
<feature type="region of interest" description="Disordered" evidence="1">
    <location>
        <begin position="37"/>
        <end position="86"/>
    </location>
</feature>
<keyword evidence="3" id="KW-1185">Reference proteome</keyword>
<reference evidence="2 3" key="1">
    <citation type="submission" date="2019-05" db="EMBL/GenBank/DDBJ databases">
        <title>Another draft genome of Portunus trituberculatus and its Hox gene families provides insights of decapod evolution.</title>
        <authorList>
            <person name="Jeong J.-H."/>
            <person name="Song I."/>
            <person name="Kim S."/>
            <person name="Choi T."/>
            <person name="Kim D."/>
            <person name="Ryu S."/>
            <person name="Kim W."/>
        </authorList>
    </citation>
    <scope>NUCLEOTIDE SEQUENCE [LARGE SCALE GENOMIC DNA]</scope>
    <source>
        <tissue evidence="2">Muscle</tissue>
    </source>
</reference>
<accession>A0A5B7CEZ4</accession>